<comment type="caution">
    <text evidence="1">The sequence shown here is derived from an EMBL/GenBank/DDBJ whole genome shotgun (WGS) entry which is preliminary data.</text>
</comment>
<protein>
    <submittedName>
        <fullName evidence="1">Uncharacterized protein</fullName>
    </submittedName>
</protein>
<dbReference type="Proteomes" id="UP000051783">
    <property type="component" value="Unassembled WGS sequence"/>
</dbReference>
<name>A0A0R2MKK6_9LACO</name>
<evidence type="ECO:0000313" key="1">
    <source>
        <dbReference type="EMBL" id="KRO14241.1"/>
    </source>
</evidence>
<gene>
    <name evidence="1" type="ORF">IV64_GL001725</name>
</gene>
<evidence type="ECO:0000313" key="2">
    <source>
        <dbReference type="Proteomes" id="UP000051783"/>
    </source>
</evidence>
<sequence>MFVSVEMMQKSTKFKTLMLESELEATKAQLKIKNEADQVDDSNPDEAPELSLEEQIAEIEKQIATDEKDTAQRNKVLAFIQETMRYSEKQMTQIADNHDDLELVQGAVYIYYRIQGMTDKDLDNAQEVEASKK</sequence>
<proteinExistence type="predicted"/>
<dbReference type="AlphaFoldDB" id="A0A0R2MKK6"/>
<dbReference type="EMBL" id="JQCL01000019">
    <property type="protein sequence ID" value="KRO14241.1"/>
    <property type="molecule type" value="Genomic_DNA"/>
</dbReference>
<reference evidence="1 2" key="1">
    <citation type="journal article" date="2015" name="Genome Announc.">
        <title>Expanding the biotechnology potential of lactobacilli through comparative genomics of 213 strains and associated genera.</title>
        <authorList>
            <person name="Sun Z."/>
            <person name="Harris H.M."/>
            <person name="McCann A."/>
            <person name="Guo C."/>
            <person name="Argimon S."/>
            <person name="Zhang W."/>
            <person name="Yang X."/>
            <person name="Jeffery I.B."/>
            <person name="Cooney J.C."/>
            <person name="Kagawa T.F."/>
            <person name="Liu W."/>
            <person name="Song Y."/>
            <person name="Salvetti E."/>
            <person name="Wrobel A."/>
            <person name="Rasinkangas P."/>
            <person name="Parkhill J."/>
            <person name="Rea M.C."/>
            <person name="O'Sullivan O."/>
            <person name="Ritari J."/>
            <person name="Douillard F.P."/>
            <person name="Paul Ross R."/>
            <person name="Yang R."/>
            <person name="Briner A.E."/>
            <person name="Felis G.E."/>
            <person name="de Vos W.M."/>
            <person name="Barrangou R."/>
            <person name="Klaenhammer T.R."/>
            <person name="Caufield P.W."/>
            <person name="Cui Y."/>
            <person name="Zhang H."/>
            <person name="O'Toole P.W."/>
        </authorList>
    </citation>
    <scope>NUCLEOTIDE SEQUENCE [LARGE SCALE GENOMIC DNA]</scope>
    <source>
        <strain evidence="1 2">LMG 26013</strain>
    </source>
</reference>
<accession>A0A0R2MKK6</accession>
<keyword evidence="2" id="KW-1185">Reference proteome</keyword>
<dbReference type="STRING" id="942150.IV64_GL001725"/>
<dbReference type="PATRIC" id="fig|942150.3.peg.1790"/>
<organism evidence="1 2">
    <name type="scientific">Lactiplantibacillus xiangfangensis</name>
    <dbReference type="NCBI Taxonomy" id="942150"/>
    <lineage>
        <taxon>Bacteria</taxon>
        <taxon>Bacillati</taxon>
        <taxon>Bacillota</taxon>
        <taxon>Bacilli</taxon>
        <taxon>Lactobacillales</taxon>
        <taxon>Lactobacillaceae</taxon>
        <taxon>Lactiplantibacillus</taxon>
    </lineage>
</organism>